<gene>
    <name evidence="4" type="ORF">EV652_101745</name>
</gene>
<dbReference type="RefSeq" id="WP_132207488.1">
    <property type="nucleotide sequence ID" value="NZ_SLWN01000001.1"/>
</dbReference>
<dbReference type="InterPro" id="IPR009936">
    <property type="entry name" value="DUF1468"/>
</dbReference>
<dbReference type="Pfam" id="PF07331">
    <property type="entry name" value="TctB"/>
    <property type="match status" value="1"/>
</dbReference>
<feature type="transmembrane region" description="Helical" evidence="2">
    <location>
        <begin position="146"/>
        <end position="172"/>
    </location>
</feature>
<feature type="transmembrane region" description="Helical" evidence="2">
    <location>
        <begin position="58"/>
        <end position="76"/>
    </location>
</feature>
<proteinExistence type="predicted"/>
<keyword evidence="2" id="KW-0812">Transmembrane</keyword>
<organism evidence="4 5">
    <name type="scientific">Kribbella steppae</name>
    <dbReference type="NCBI Taxonomy" id="2512223"/>
    <lineage>
        <taxon>Bacteria</taxon>
        <taxon>Bacillati</taxon>
        <taxon>Actinomycetota</taxon>
        <taxon>Actinomycetes</taxon>
        <taxon>Propionibacteriales</taxon>
        <taxon>Kribbellaceae</taxon>
        <taxon>Kribbella</taxon>
    </lineage>
</organism>
<sequence>MSTPPTSSTQGSSAQGSPAQGRSELGVALLLLVLGGWAVVDALRLPDLQTRGPIDAKTIPLLVGGLLILSAVLLAVDILRGGRGEQEAGEDVDLGHGSDWKTLGLLTASFVANILLIERLGWPVSGAVLFFGTAFALGSRHLIRNAIIAIVLSVGTWYLFNVALGIALPVGILKGIL</sequence>
<keyword evidence="2" id="KW-0472">Membrane</keyword>
<dbReference type="AlphaFoldDB" id="A0A4R2HXQ0"/>
<reference evidence="4 5" key="1">
    <citation type="journal article" date="2015" name="Stand. Genomic Sci.">
        <title>Genomic Encyclopedia of Bacterial and Archaeal Type Strains, Phase III: the genomes of soil and plant-associated and newly described type strains.</title>
        <authorList>
            <person name="Whitman W.B."/>
            <person name="Woyke T."/>
            <person name="Klenk H.P."/>
            <person name="Zhou Y."/>
            <person name="Lilburn T.G."/>
            <person name="Beck B.J."/>
            <person name="De Vos P."/>
            <person name="Vandamme P."/>
            <person name="Eisen J.A."/>
            <person name="Garrity G."/>
            <person name="Hugenholtz P."/>
            <person name="Kyrpides N.C."/>
        </authorList>
    </citation>
    <scope>NUCLEOTIDE SEQUENCE [LARGE SCALE GENOMIC DNA]</scope>
    <source>
        <strain evidence="4 5">VKM Ac-2572</strain>
    </source>
</reference>
<evidence type="ECO:0000256" key="1">
    <source>
        <dbReference type="SAM" id="MobiDB-lite"/>
    </source>
</evidence>
<evidence type="ECO:0000313" key="5">
    <source>
        <dbReference type="Proteomes" id="UP000294508"/>
    </source>
</evidence>
<feature type="region of interest" description="Disordered" evidence="1">
    <location>
        <begin position="1"/>
        <end position="20"/>
    </location>
</feature>
<feature type="transmembrane region" description="Helical" evidence="2">
    <location>
        <begin position="25"/>
        <end position="46"/>
    </location>
</feature>
<protein>
    <submittedName>
        <fullName evidence="4">Putative tricarboxylic transport membrane protein</fullName>
    </submittedName>
</protein>
<accession>A0A4R2HXQ0</accession>
<evidence type="ECO:0000259" key="3">
    <source>
        <dbReference type="Pfam" id="PF07331"/>
    </source>
</evidence>
<keyword evidence="2" id="KW-1133">Transmembrane helix</keyword>
<feature type="domain" description="DUF1468" evidence="3">
    <location>
        <begin position="27"/>
        <end position="169"/>
    </location>
</feature>
<evidence type="ECO:0000256" key="2">
    <source>
        <dbReference type="SAM" id="Phobius"/>
    </source>
</evidence>
<dbReference type="EMBL" id="SLWN01000001">
    <property type="protein sequence ID" value="TCO35859.1"/>
    <property type="molecule type" value="Genomic_DNA"/>
</dbReference>
<feature type="transmembrane region" description="Helical" evidence="2">
    <location>
        <begin position="120"/>
        <end position="139"/>
    </location>
</feature>
<keyword evidence="5" id="KW-1185">Reference proteome</keyword>
<dbReference type="Proteomes" id="UP000294508">
    <property type="component" value="Unassembled WGS sequence"/>
</dbReference>
<dbReference type="OrthoDB" id="5119225at2"/>
<comment type="caution">
    <text evidence="4">The sequence shown here is derived from an EMBL/GenBank/DDBJ whole genome shotgun (WGS) entry which is preliminary data.</text>
</comment>
<name>A0A4R2HXQ0_9ACTN</name>
<evidence type="ECO:0000313" key="4">
    <source>
        <dbReference type="EMBL" id="TCO35859.1"/>
    </source>
</evidence>